<dbReference type="UniPathway" id="UPA00659"/>
<dbReference type="InterPro" id="IPR014748">
    <property type="entry name" value="Enoyl-CoA_hydra_C"/>
</dbReference>
<evidence type="ECO:0000256" key="2">
    <source>
        <dbReference type="ARBA" id="ARBA00023239"/>
    </source>
</evidence>
<name>C3K8M5_PSEFS</name>
<dbReference type="PANTHER" id="PTHR11941">
    <property type="entry name" value="ENOYL-COA HYDRATASE-RELATED"/>
    <property type="match status" value="1"/>
</dbReference>
<dbReference type="Pfam" id="PF00378">
    <property type="entry name" value="ECH_1"/>
    <property type="match status" value="1"/>
</dbReference>
<dbReference type="EMBL" id="AM181176">
    <property type="protein sequence ID" value="CAY48685.1"/>
    <property type="molecule type" value="Genomic_DNA"/>
</dbReference>
<dbReference type="Gene3D" id="1.10.12.10">
    <property type="entry name" value="Lyase 2-enoyl-coa Hydratase, Chain A, domain 2"/>
    <property type="match status" value="1"/>
</dbReference>
<dbReference type="InterPro" id="IPR029045">
    <property type="entry name" value="ClpP/crotonase-like_dom_sf"/>
</dbReference>
<dbReference type="HOGENOM" id="CLU_009834_7_6_6"/>
<keyword evidence="2" id="KW-0456">Lyase</keyword>
<organism evidence="4">
    <name type="scientific">Pseudomonas fluorescens (strain SBW25)</name>
    <dbReference type="NCBI Taxonomy" id="216595"/>
    <lineage>
        <taxon>Bacteria</taxon>
        <taxon>Pseudomonadati</taxon>
        <taxon>Pseudomonadota</taxon>
        <taxon>Gammaproteobacteria</taxon>
        <taxon>Pseudomonadales</taxon>
        <taxon>Pseudomonadaceae</taxon>
        <taxon>Pseudomonas</taxon>
    </lineage>
</organism>
<comment type="similarity">
    <text evidence="1">Belongs to the enoyl-CoA hydratase/isomerase family.</text>
</comment>
<dbReference type="SUPFAM" id="SSF52096">
    <property type="entry name" value="ClpP/crotonase"/>
    <property type="match status" value="1"/>
</dbReference>
<dbReference type="GO" id="GO:0006635">
    <property type="term" value="P:fatty acid beta-oxidation"/>
    <property type="evidence" value="ECO:0007669"/>
    <property type="project" value="UniProtKB-UniPathway"/>
</dbReference>
<dbReference type="KEGG" id="pfs:PFLU_2454"/>
<dbReference type="GO" id="GO:0016829">
    <property type="term" value="F:lyase activity"/>
    <property type="evidence" value="ECO:0007669"/>
    <property type="project" value="UniProtKB-KW"/>
</dbReference>
<dbReference type="InterPro" id="IPR001753">
    <property type="entry name" value="Enoyl-CoA_hydra/iso"/>
</dbReference>
<dbReference type="CDD" id="cd06558">
    <property type="entry name" value="crotonase-like"/>
    <property type="match status" value="1"/>
</dbReference>
<dbReference type="EMBL" id="OV986001">
    <property type="protein sequence ID" value="CAI2796696.1"/>
    <property type="molecule type" value="Genomic_DNA"/>
</dbReference>
<accession>C3K8M5</accession>
<gene>
    <name evidence="4" type="ordered locus">PFLU_2454</name>
</gene>
<evidence type="ECO:0000313" key="3">
    <source>
        <dbReference type="EMBL" id="CAI2796696.1"/>
    </source>
</evidence>
<proteinExistence type="inferred from homology"/>
<sequence length="271" mass="29744">MGSYRRDIRKMTVKNYLDVRVDGAVLMVGLNRPQKRNAMSLEVMHELRETFTHIPEGIGAAVLYSTSQHFCTGLDLSEIRDQSVIDNVQAFREWHKTFELIQFGKVPVVAAITGAAIGGGLEIATACSLRVVDDSAFFSLPEAMRGLYVGVGASVRFPRIAGIALMTDMMLTGRTLYAKESYERGVAQYLVPVGQAVLKATELAHKIAGNLPMTNYAVTHVLPRIVDQSQQDGLMTEALIAAVVSSDTRTQDRLADFLDRKKDKIQTAPAV</sequence>
<reference evidence="4" key="1">
    <citation type="journal article" date="2009" name="Genome Biol.">
        <title>Genomic and genetic analyses of diversity and plant interactions of Pseudomonas fluorescens.</title>
        <authorList>
            <person name="Silby M.W."/>
            <person name="Cerdeno-Tarraga A.M."/>
            <person name="Vernikos G.S."/>
            <person name="Giddens S.R."/>
            <person name="Jackson R.W."/>
            <person name="Preston G.M."/>
            <person name="Zhang X.X."/>
            <person name="Moon C.D."/>
            <person name="Gehrig S.M."/>
            <person name="Godfrey S.A."/>
            <person name="Knight C.G."/>
            <person name="Malone J.G."/>
            <person name="Robinson Z."/>
            <person name="Spiers A.J."/>
            <person name="Harris S."/>
            <person name="Challis G.L."/>
            <person name="Yaxley A.M."/>
            <person name="Harris D."/>
            <person name="Seeger K."/>
            <person name="Murphy L."/>
            <person name="Rutter S."/>
            <person name="Squares R."/>
            <person name="Quail M.A."/>
            <person name="Saunders E."/>
            <person name="Mavromatis K."/>
            <person name="Brettin T.S."/>
            <person name="Bentley S.D."/>
            <person name="Hothersall J."/>
            <person name="Stephens E."/>
            <person name="Thomas C.M."/>
            <person name="Parkhill J."/>
            <person name="Levy S.B."/>
            <person name="Rainey P.B."/>
            <person name="Thomson N.R."/>
        </authorList>
    </citation>
    <scope>NUCLEOTIDE SEQUENCE [LARGE SCALE GENOMIC DNA]</scope>
    <source>
        <strain evidence="4">SBW25</strain>
    </source>
</reference>
<evidence type="ECO:0000313" key="4">
    <source>
        <dbReference type="EMBL" id="CAY48685.1"/>
    </source>
</evidence>
<dbReference type="Gene3D" id="3.90.226.10">
    <property type="entry name" value="2-enoyl-CoA Hydratase, Chain A, domain 1"/>
    <property type="match status" value="1"/>
</dbReference>
<dbReference type="PANTHER" id="PTHR11941:SF54">
    <property type="entry name" value="ENOYL-COA HYDRATASE, MITOCHONDRIAL"/>
    <property type="match status" value="1"/>
</dbReference>
<dbReference type="Proteomes" id="UP001152918">
    <property type="component" value="Chromosome"/>
</dbReference>
<reference evidence="3" key="2">
    <citation type="submission" date="2023-10" db="EMBL/GenBank/DDBJ databases">
        <authorList>
            <person name="Fortmann-Grote C."/>
        </authorList>
    </citation>
    <scope>NUCLEOTIDE SEQUENCE</scope>
    <source>
        <strain evidence="3">SBW25</strain>
    </source>
</reference>
<evidence type="ECO:0000256" key="1">
    <source>
        <dbReference type="ARBA" id="ARBA00005254"/>
    </source>
</evidence>
<dbReference type="eggNOG" id="COG1024">
    <property type="taxonomic scope" value="Bacteria"/>
</dbReference>
<dbReference type="NCBIfam" id="NF006013">
    <property type="entry name" value="PRK08150.1"/>
    <property type="match status" value="1"/>
</dbReference>
<dbReference type="AlphaFoldDB" id="C3K8M5"/>
<protein>
    <submittedName>
        <fullName evidence="3 4">Hydratase</fullName>
    </submittedName>
</protein>